<keyword evidence="1" id="KW-1133">Transmembrane helix</keyword>
<feature type="transmembrane region" description="Helical" evidence="1">
    <location>
        <begin position="51"/>
        <end position="71"/>
    </location>
</feature>
<feature type="transmembrane region" description="Helical" evidence="1">
    <location>
        <begin position="83"/>
        <end position="106"/>
    </location>
</feature>
<sequence length="107" mass="11673">MAMPSSPESPARERERPEGGLLARAAMRTQPLPLTYPAPPRRTRRFAARPFLSVLGYYALGVFAFLVMVAAGNAPGAVELPWMAWRALEITGPVALLLALAAGRWWV</sequence>
<dbReference type="RefSeq" id="WP_345542151.1">
    <property type="nucleotide sequence ID" value="NZ_BAABGJ010000081.1"/>
</dbReference>
<evidence type="ECO:0000313" key="3">
    <source>
        <dbReference type="Proteomes" id="UP001500975"/>
    </source>
</evidence>
<accession>A0ABP8IIV5</accession>
<name>A0ABP8IIV5_9BURK</name>
<comment type="caution">
    <text evidence="2">The sequence shown here is derived from an EMBL/GenBank/DDBJ whole genome shotgun (WGS) entry which is preliminary data.</text>
</comment>
<dbReference type="Proteomes" id="UP001500975">
    <property type="component" value="Unassembled WGS sequence"/>
</dbReference>
<dbReference type="EMBL" id="BAABGJ010000081">
    <property type="protein sequence ID" value="GAA4359718.1"/>
    <property type="molecule type" value="Genomic_DNA"/>
</dbReference>
<gene>
    <name evidence="2" type="ORF">GCM10023165_56140</name>
</gene>
<keyword evidence="1" id="KW-0812">Transmembrane</keyword>
<proteinExistence type="predicted"/>
<evidence type="ECO:0000313" key="2">
    <source>
        <dbReference type="EMBL" id="GAA4359718.1"/>
    </source>
</evidence>
<keyword evidence="3" id="KW-1185">Reference proteome</keyword>
<protein>
    <submittedName>
        <fullName evidence="2">Uncharacterized protein</fullName>
    </submittedName>
</protein>
<keyword evidence="1" id="KW-0472">Membrane</keyword>
<evidence type="ECO:0000256" key="1">
    <source>
        <dbReference type="SAM" id="Phobius"/>
    </source>
</evidence>
<organism evidence="2 3">
    <name type="scientific">Variovorax defluvii</name>
    <dbReference type="NCBI Taxonomy" id="913761"/>
    <lineage>
        <taxon>Bacteria</taxon>
        <taxon>Pseudomonadati</taxon>
        <taxon>Pseudomonadota</taxon>
        <taxon>Betaproteobacteria</taxon>
        <taxon>Burkholderiales</taxon>
        <taxon>Comamonadaceae</taxon>
        <taxon>Variovorax</taxon>
    </lineage>
</organism>
<reference evidence="3" key="1">
    <citation type="journal article" date="2019" name="Int. J. Syst. Evol. Microbiol.">
        <title>The Global Catalogue of Microorganisms (GCM) 10K type strain sequencing project: providing services to taxonomists for standard genome sequencing and annotation.</title>
        <authorList>
            <consortium name="The Broad Institute Genomics Platform"/>
            <consortium name="The Broad Institute Genome Sequencing Center for Infectious Disease"/>
            <person name="Wu L."/>
            <person name="Ma J."/>
        </authorList>
    </citation>
    <scope>NUCLEOTIDE SEQUENCE [LARGE SCALE GENOMIC DNA]</scope>
    <source>
        <strain evidence="3">JCM 17804</strain>
    </source>
</reference>